<evidence type="ECO:0000313" key="2">
    <source>
        <dbReference type="Proteomes" id="UP000217446"/>
    </source>
</evidence>
<organism evidence="1 2">
    <name type="scientific">Streptomyces olivochromogenes</name>
    <dbReference type="NCBI Taxonomy" id="1963"/>
    <lineage>
        <taxon>Bacteria</taxon>
        <taxon>Bacillati</taxon>
        <taxon>Actinomycetota</taxon>
        <taxon>Actinomycetes</taxon>
        <taxon>Kitasatosporales</taxon>
        <taxon>Streptomycetaceae</taxon>
        <taxon>Streptomyces</taxon>
    </lineage>
</organism>
<proteinExistence type="predicted"/>
<accession>A0A250VNM0</accession>
<comment type="caution">
    <text evidence="1">The sequence shown here is derived from an EMBL/GenBank/DDBJ whole genome shotgun (WGS) entry which is preliminary data.</text>
</comment>
<evidence type="ECO:0000313" key="1">
    <source>
        <dbReference type="EMBL" id="GAX55797.1"/>
    </source>
</evidence>
<sequence length="78" mass="9383">MIDKLNMRMADIRREMAEYSVKANLSEISSAQLRKEWKDCSVARKQSVYRRLIREILVHPAIRLLDVWNPDRVEILWK</sequence>
<dbReference type="EMBL" id="BDQI01000021">
    <property type="protein sequence ID" value="GAX55797.1"/>
    <property type="molecule type" value="Genomic_DNA"/>
</dbReference>
<dbReference type="Proteomes" id="UP000217446">
    <property type="component" value="Unassembled WGS sequence"/>
</dbReference>
<name>A0A250VNM0_STROL</name>
<dbReference type="RefSeq" id="WP_067375635.1">
    <property type="nucleotide sequence ID" value="NZ_BDQI01000021.1"/>
</dbReference>
<dbReference type="AlphaFoldDB" id="A0A250VNM0"/>
<dbReference type="STRING" id="1963.AQJ27_30620"/>
<protein>
    <submittedName>
        <fullName evidence="1">Uncharacterized protein</fullName>
    </submittedName>
</protein>
<keyword evidence="2" id="KW-1185">Reference proteome</keyword>
<gene>
    <name evidence="1" type="ORF">SO3561_07359</name>
</gene>
<reference evidence="2" key="1">
    <citation type="submission" date="2017-05" db="EMBL/GenBank/DDBJ databases">
        <title>Streptomyces olivochromogenes NBRC 3561 whole genome shotgun sequence.</title>
        <authorList>
            <person name="Dohra H."/>
            <person name="Kodani S."/>
        </authorList>
    </citation>
    <scope>NUCLEOTIDE SEQUENCE [LARGE SCALE GENOMIC DNA]</scope>
    <source>
        <strain evidence="2">NBRC 3561</strain>
    </source>
</reference>